<dbReference type="Gene3D" id="2.120.10.10">
    <property type="match status" value="1"/>
</dbReference>
<sequence>MKTTLQAGSATPVLSASVLFGQTFTGLNDEPSPTDLTASLLPETKADGRTVWAWDAVGPGAGLSTTSGQLIIPAQHRNIISTDHGRSWHLQKLSEATSAGSPGRTRTAGTRRSRPTAPCPTSRARRPCCSTTTTPRHGRSS</sequence>
<comment type="caution">
    <text evidence="2">The sequence shown here is derived from an EMBL/GenBank/DDBJ whole genome shotgun (WGS) entry which is preliminary data.</text>
</comment>
<protein>
    <submittedName>
        <fullName evidence="2">Exo-alpha-sialidase</fullName>
    </submittedName>
</protein>
<evidence type="ECO:0000256" key="1">
    <source>
        <dbReference type="SAM" id="MobiDB-lite"/>
    </source>
</evidence>
<feature type="compositionally biased region" description="Low complexity" evidence="1">
    <location>
        <begin position="99"/>
        <end position="108"/>
    </location>
</feature>
<dbReference type="RefSeq" id="WP_131892502.1">
    <property type="nucleotide sequence ID" value="NZ_SMKU01000047.1"/>
</dbReference>
<dbReference type="SUPFAM" id="SSF50939">
    <property type="entry name" value="Sialidases"/>
    <property type="match status" value="1"/>
</dbReference>
<evidence type="ECO:0000313" key="2">
    <source>
        <dbReference type="EMBL" id="TDD91007.1"/>
    </source>
</evidence>
<evidence type="ECO:0000313" key="3">
    <source>
        <dbReference type="Proteomes" id="UP000294513"/>
    </source>
</evidence>
<dbReference type="Proteomes" id="UP000294513">
    <property type="component" value="Unassembled WGS sequence"/>
</dbReference>
<dbReference type="OrthoDB" id="7294637at2"/>
<proteinExistence type="predicted"/>
<feature type="region of interest" description="Disordered" evidence="1">
    <location>
        <begin position="89"/>
        <end position="141"/>
    </location>
</feature>
<reference evidence="2 3" key="1">
    <citation type="submission" date="2019-03" db="EMBL/GenBank/DDBJ databases">
        <title>Draft genome sequences of novel Actinobacteria.</title>
        <authorList>
            <person name="Sahin N."/>
            <person name="Ay H."/>
            <person name="Saygin H."/>
        </authorList>
    </citation>
    <scope>NUCLEOTIDE SEQUENCE [LARGE SCALE GENOMIC DNA]</scope>
    <source>
        <strain evidence="2 3">H3C3</strain>
    </source>
</reference>
<dbReference type="CDD" id="cd15482">
    <property type="entry name" value="Sialidase_non-viral"/>
    <property type="match status" value="1"/>
</dbReference>
<dbReference type="EMBL" id="SMKU01000047">
    <property type="protein sequence ID" value="TDD91007.1"/>
    <property type="molecule type" value="Genomic_DNA"/>
</dbReference>
<gene>
    <name evidence="2" type="ORF">E1298_12355</name>
</gene>
<name>A0A4V6PF40_9ACTN</name>
<dbReference type="InterPro" id="IPR036278">
    <property type="entry name" value="Sialidase_sf"/>
</dbReference>
<keyword evidence="3" id="KW-1185">Reference proteome</keyword>
<dbReference type="AlphaFoldDB" id="A0A4V6PF40"/>
<accession>A0A4V6PF40</accession>
<organism evidence="2 3">
    <name type="scientific">Actinomadura rubrisoli</name>
    <dbReference type="NCBI Taxonomy" id="2530368"/>
    <lineage>
        <taxon>Bacteria</taxon>
        <taxon>Bacillati</taxon>
        <taxon>Actinomycetota</taxon>
        <taxon>Actinomycetes</taxon>
        <taxon>Streptosporangiales</taxon>
        <taxon>Thermomonosporaceae</taxon>
        <taxon>Actinomadura</taxon>
    </lineage>
</organism>